<evidence type="ECO:0000313" key="14">
    <source>
        <dbReference type="EMBL" id="KMZ62726.1"/>
    </source>
</evidence>
<dbReference type="Pfam" id="PF08323">
    <property type="entry name" value="Glyco_transf_5"/>
    <property type="match status" value="1"/>
</dbReference>
<keyword evidence="8" id="KW-0809">Transit peptide</keyword>
<dbReference type="Pfam" id="PF00534">
    <property type="entry name" value="Glycos_transf_1"/>
    <property type="match status" value="1"/>
</dbReference>
<dbReference type="OrthoDB" id="512920at2759"/>
<dbReference type="STRING" id="29655.A0A0K9P0Z6"/>
<comment type="caution">
    <text evidence="14">The sequence shown here is derived from an EMBL/GenBank/DDBJ whole genome shotgun (WGS) entry which is preliminary data.</text>
</comment>
<evidence type="ECO:0000256" key="11">
    <source>
        <dbReference type="RuleBase" id="RU361232"/>
    </source>
</evidence>
<dbReference type="SUPFAM" id="SSF53756">
    <property type="entry name" value="UDP-Glycosyltransferase/glycogen phosphorylase"/>
    <property type="match status" value="1"/>
</dbReference>
<proteinExistence type="inferred from homology"/>
<evidence type="ECO:0000256" key="2">
    <source>
        <dbReference type="ARBA" id="ARBA00010281"/>
    </source>
</evidence>
<gene>
    <name evidence="14" type="ORF">ZOSMA_44G01260</name>
</gene>
<evidence type="ECO:0000256" key="3">
    <source>
        <dbReference type="ARBA" id="ARBA00022528"/>
    </source>
</evidence>
<protein>
    <recommendedName>
        <fullName evidence="11">Starch synthase, chloroplastic/amyloplastic</fullName>
        <ecNumber evidence="11">2.4.1.-</ecNumber>
    </recommendedName>
</protein>
<dbReference type="GO" id="GO:0009501">
    <property type="term" value="C:amyloplast"/>
    <property type="evidence" value="ECO:0007669"/>
    <property type="project" value="UniProtKB-SubCell"/>
</dbReference>
<keyword evidence="6" id="KW-0808">Transferase</keyword>
<evidence type="ECO:0000256" key="1">
    <source>
        <dbReference type="ARBA" id="ARBA00004727"/>
    </source>
</evidence>
<dbReference type="GO" id="GO:0009507">
    <property type="term" value="C:chloroplast"/>
    <property type="evidence" value="ECO:0007669"/>
    <property type="project" value="UniProtKB-SubCell"/>
</dbReference>
<comment type="subcellular location">
    <subcellularLocation>
        <location evidence="11">Plastid</location>
        <location evidence="11">Chloroplast</location>
    </subcellularLocation>
    <subcellularLocation>
        <location evidence="11">Plastid</location>
        <location evidence="11">Amyloplast</location>
    </subcellularLocation>
</comment>
<organism evidence="14 15">
    <name type="scientific">Zostera marina</name>
    <name type="common">Eelgrass</name>
    <dbReference type="NCBI Taxonomy" id="29655"/>
    <lineage>
        <taxon>Eukaryota</taxon>
        <taxon>Viridiplantae</taxon>
        <taxon>Streptophyta</taxon>
        <taxon>Embryophyta</taxon>
        <taxon>Tracheophyta</taxon>
        <taxon>Spermatophyta</taxon>
        <taxon>Magnoliopsida</taxon>
        <taxon>Liliopsida</taxon>
        <taxon>Zosteraceae</taxon>
        <taxon>Zostera</taxon>
    </lineage>
</organism>
<dbReference type="Proteomes" id="UP000036987">
    <property type="component" value="Unassembled WGS sequence"/>
</dbReference>
<evidence type="ECO:0000256" key="5">
    <source>
        <dbReference type="ARBA" id="ARBA00022676"/>
    </source>
</evidence>
<keyword evidence="15" id="KW-1185">Reference proteome</keyword>
<dbReference type="EC" id="2.4.1.-" evidence="11"/>
<dbReference type="InterPro" id="IPR011835">
    <property type="entry name" value="GS/SS"/>
</dbReference>
<evidence type="ECO:0000256" key="9">
    <source>
        <dbReference type="ARBA" id="ARBA00023234"/>
    </source>
</evidence>
<dbReference type="InterPro" id="IPR001296">
    <property type="entry name" value="Glyco_trans_1"/>
</dbReference>
<reference evidence="15" key="1">
    <citation type="journal article" date="2016" name="Nature">
        <title>The genome of the seagrass Zostera marina reveals angiosperm adaptation to the sea.</title>
        <authorList>
            <person name="Olsen J.L."/>
            <person name="Rouze P."/>
            <person name="Verhelst B."/>
            <person name="Lin Y.-C."/>
            <person name="Bayer T."/>
            <person name="Collen J."/>
            <person name="Dattolo E."/>
            <person name="De Paoli E."/>
            <person name="Dittami S."/>
            <person name="Maumus F."/>
            <person name="Michel G."/>
            <person name="Kersting A."/>
            <person name="Lauritano C."/>
            <person name="Lohaus R."/>
            <person name="Toepel M."/>
            <person name="Tonon T."/>
            <person name="Vanneste K."/>
            <person name="Amirebrahimi M."/>
            <person name="Brakel J."/>
            <person name="Bostroem C."/>
            <person name="Chovatia M."/>
            <person name="Grimwood J."/>
            <person name="Jenkins J.W."/>
            <person name="Jueterbock A."/>
            <person name="Mraz A."/>
            <person name="Stam W.T."/>
            <person name="Tice H."/>
            <person name="Bornberg-Bauer E."/>
            <person name="Green P.J."/>
            <person name="Pearson G.A."/>
            <person name="Procaccini G."/>
            <person name="Duarte C.M."/>
            <person name="Schmutz J."/>
            <person name="Reusch T.B.H."/>
            <person name="Van de Peer Y."/>
        </authorList>
    </citation>
    <scope>NUCLEOTIDE SEQUENCE [LARGE SCALE GENOMIC DNA]</scope>
    <source>
        <strain evidence="15">cv. Finnish</strain>
    </source>
</reference>
<sequence length="679" mass="75618">MQFSGTDPQHNRQMLRASQIYSMQAPFVITIYSCTLRQNSCLSIYILTNNISIHQSSSSPRIKSFVLLRMSSMSNMHVISANSCVYRDLESKATQLGSLSCIRNQTSSAYQGLRSLKNLGKNQTRVSLRTSSVRKYSYARKSSSSAVVCESETEMRVVFVGTEVAPWSKTGGLGEVLGSLPSALAARGHRVMTVTPRYDQYSDAWDTSVVVEVKIGDELHNVRYFHSVQDGVDRIFVDHPMFLEKVWGETGPLLYGSESGDDYVDNSKRFSLLCQAALEAPRVLNLKTSDNSSETYGEDVIFVCNDWHTSLLPCFLRSNYQSHGMYTNAKSVLCIHNISFQGRFPFSEFTDLGLPQTLKSSFDFIDSYTDGERKANWLKAGILEADKVLTVSPHHAKEVVSDEFKGMELENIIRNTGITGILNGMNVQNWNPSTDKYIPVQFDSTTVMDAKPIIKEALQAEVGLPVDRNIPLLAYIGRLEEQKGSDILSESIPGFSDENFQLVALGTGNKIFEKQLEDLEDKYPNKARGMAKYNAKLAHMIIAGADFVIIPSRFEPCGLIQMEAMQYGTVPIVSSTGGLVDSVKEGYTGFQIGGFNVDGSIVDPKDVEALTKTVKRAIKIYDTPAFTQITKNCMEQDFSWKEPARNWEKVLQTLDSHGKQANIDLQEIAPAAREKMAVF</sequence>
<evidence type="ECO:0000256" key="6">
    <source>
        <dbReference type="ARBA" id="ARBA00022679"/>
    </source>
</evidence>
<dbReference type="UniPathway" id="UPA00152"/>
<accession>A0A0K9P0Z6</accession>
<dbReference type="Gene3D" id="3.40.50.2000">
    <property type="entry name" value="Glycogen Phosphorylase B"/>
    <property type="match status" value="2"/>
</dbReference>
<dbReference type="PANTHER" id="PTHR45825">
    <property type="entry name" value="GRANULE-BOUND STARCH SYNTHASE 1, CHLOROPLASTIC/AMYLOPLASTIC"/>
    <property type="match status" value="1"/>
</dbReference>
<dbReference type="NCBIfam" id="TIGR02095">
    <property type="entry name" value="glgA"/>
    <property type="match status" value="1"/>
</dbReference>
<dbReference type="GO" id="GO:0019252">
    <property type="term" value="P:starch biosynthetic process"/>
    <property type="evidence" value="ECO:0007669"/>
    <property type="project" value="UniProtKB-UniRule"/>
</dbReference>
<keyword evidence="4" id="KW-0934">Plastid</keyword>
<dbReference type="HAMAP" id="MF_00484">
    <property type="entry name" value="Glycogen_synth"/>
    <property type="match status" value="1"/>
</dbReference>
<evidence type="ECO:0000259" key="12">
    <source>
        <dbReference type="Pfam" id="PF00534"/>
    </source>
</evidence>
<feature type="domain" description="Starch synthase catalytic" evidence="13">
    <location>
        <begin position="156"/>
        <end position="414"/>
    </location>
</feature>
<dbReference type="PANTHER" id="PTHR45825:SF3">
    <property type="entry name" value="GRANULE-BOUND STARCH SYNTHASE 1, CHLOROPLASTIC_AMYLOPLASTIC"/>
    <property type="match status" value="1"/>
</dbReference>
<name>A0A0K9P0Z6_ZOSMR</name>
<evidence type="ECO:0000256" key="7">
    <source>
        <dbReference type="ARBA" id="ARBA00022922"/>
    </source>
</evidence>
<dbReference type="GO" id="GO:0004373">
    <property type="term" value="F:alpha-1,4-glucan glucosyltransferase (UDP-glucose donor) activity"/>
    <property type="evidence" value="ECO:0007669"/>
    <property type="project" value="InterPro"/>
</dbReference>
<comment type="catalytic activity">
    <reaction evidence="10">
        <text>an NDP-alpha-D-glucose + [(1-&gt;4)-alpha-D-glucosyl](n) = [(1-&gt;4)-alpha-D-glucosyl](n+1) + a ribonucleoside 5'-diphosphate + H(+)</text>
        <dbReference type="Rhea" id="RHEA:15873"/>
        <dbReference type="Rhea" id="RHEA-COMP:9584"/>
        <dbReference type="Rhea" id="RHEA-COMP:9587"/>
        <dbReference type="ChEBI" id="CHEBI:15378"/>
        <dbReference type="ChEBI" id="CHEBI:15444"/>
        <dbReference type="ChEBI" id="CHEBI:57930"/>
        <dbReference type="ChEBI" id="CHEBI:76533"/>
        <dbReference type="EC" id="2.4.1.242"/>
    </reaction>
</comment>
<keyword evidence="7 11" id="KW-0750">Starch biosynthesis</keyword>
<dbReference type="InterPro" id="IPR013534">
    <property type="entry name" value="Starch_synth_cat_dom"/>
</dbReference>
<dbReference type="EMBL" id="LFYR01001330">
    <property type="protein sequence ID" value="KMZ62726.1"/>
    <property type="molecule type" value="Genomic_DNA"/>
</dbReference>
<evidence type="ECO:0000256" key="10">
    <source>
        <dbReference type="ARBA" id="ARBA00047496"/>
    </source>
</evidence>
<feature type="domain" description="Glycosyl transferase family 1" evidence="12">
    <location>
        <begin position="471"/>
        <end position="621"/>
    </location>
</feature>
<dbReference type="AlphaFoldDB" id="A0A0K9P0Z6"/>
<dbReference type="CDD" id="cd03791">
    <property type="entry name" value="GT5_Glycogen_synthase_DULL1-like"/>
    <property type="match status" value="1"/>
</dbReference>
<keyword evidence="3 11" id="KW-0150">Chloroplast</keyword>
<comment type="pathway">
    <text evidence="1 11">Glycan biosynthesis; starch biosynthesis.</text>
</comment>
<keyword evidence="9 11" id="KW-0035">Amyloplast</keyword>
<evidence type="ECO:0000259" key="13">
    <source>
        <dbReference type="Pfam" id="PF08323"/>
    </source>
</evidence>
<comment type="similarity">
    <text evidence="2 11">Belongs to the glycosyltransferase 1 family. Bacterial/plant glycogen synthase subfamily.</text>
</comment>
<keyword evidence="5 11" id="KW-0328">Glycosyltransferase</keyword>
<evidence type="ECO:0000256" key="4">
    <source>
        <dbReference type="ARBA" id="ARBA00022640"/>
    </source>
</evidence>
<evidence type="ECO:0000256" key="8">
    <source>
        <dbReference type="ARBA" id="ARBA00022946"/>
    </source>
</evidence>
<dbReference type="FunFam" id="3.40.50.2000:FF:000090">
    <property type="entry name" value="Starch synthase, chloroplastic/amyloplastic"/>
    <property type="match status" value="1"/>
</dbReference>
<evidence type="ECO:0000313" key="15">
    <source>
        <dbReference type="Proteomes" id="UP000036987"/>
    </source>
</evidence>